<feature type="region of interest" description="Disordered" evidence="1">
    <location>
        <begin position="20"/>
        <end position="46"/>
    </location>
</feature>
<reference evidence="2" key="2">
    <citation type="journal article" date="2021" name="Syst. Appl. Microbiol.">
        <title>Roseomonas hellenica sp. nov., isolated from roots of wild-growing Alkanna tinctoria.</title>
        <authorList>
            <person name="Rat A."/>
            <person name="Naranjo H.D."/>
            <person name="Lebbe L."/>
            <person name="Cnockaert M."/>
            <person name="Krigas N."/>
            <person name="Grigoriadou K."/>
            <person name="Maloupa E."/>
            <person name="Willems A."/>
        </authorList>
    </citation>
    <scope>NUCLEOTIDE SEQUENCE</scope>
    <source>
        <strain evidence="2">LMG 31228</strain>
    </source>
</reference>
<protein>
    <submittedName>
        <fullName evidence="2">Uncharacterized protein</fullName>
    </submittedName>
</protein>
<evidence type="ECO:0000313" key="2">
    <source>
        <dbReference type="EMBL" id="MBR0681894.1"/>
    </source>
</evidence>
<gene>
    <name evidence="2" type="ORF">GXW74_15475</name>
</gene>
<name>A0A9X9XDV8_9PROT</name>
<comment type="caution">
    <text evidence="2">The sequence shown here is derived from an EMBL/GenBank/DDBJ whole genome shotgun (WGS) entry which is preliminary data.</text>
</comment>
<dbReference type="EMBL" id="JAAEDL010000015">
    <property type="protein sequence ID" value="MBR0681894.1"/>
    <property type="molecule type" value="Genomic_DNA"/>
</dbReference>
<reference evidence="2" key="1">
    <citation type="submission" date="2020-01" db="EMBL/GenBank/DDBJ databases">
        <authorList>
            <person name="Rat A."/>
        </authorList>
    </citation>
    <scope>NUCLEOTIDE SEQUENCE</scope>
    <source>
        <strain evidence="2">LMG 31228</strain>
    </source>
</reference>
<keyword evidence="3" id="KW-1185">Reference proteome</keyword>
<evidence type="ECO:0000313" key="3">
    <source>
        <dbReference type="Proteomes" id="UP001138709"/>
    </source>
</evidence>
<proteinExistence type="predicted"/>
<dbReference type="AlphaFoldDB" id="A0A9X9XDV8"/>
<evidence type="ECO:0000256" key="1">
    <source>
        <dbReference type="SAM" id="MobiDB-lite"/>
    </source>
</evidence>
<accession>A0A9X9XDV8</accession>
<dbReference type="Proteomes" id="UP001138709">
    <property type="component" value="Unassembled WGS sequence"/>
</dbReference>
<sequence>MSQDERRPLEARRAVPPLARIRPLGTGAGAGIRGDLVGTVARSTTP</sequence>
<organism evidence="2 3">
    <name type="scientific">Neoroseomonas eburnea</name>
    <dbReference type="NCBI Taxonomy" id="1346889"/>
    <lineage>
        <taxon>Bacteria</taxon>
        <taxon>Pseudomonadati</taxon>
        <taxon>Pseudomonadota</taxon>
        <taxon>Alphaproteobacteria</taxon>
        <taxon>Acetobacterales</taxon>
        <taxon>Acetobacteraceae</taxon>
        <taxon>Neoroseomonas</taxon>
    </lineage>
</organism>
<dbReference type="RefSeq" id="WP_211847428.1">
    <property type="nucleotide sequence ID" value="NZ_JAAEDL010000015.1"/>
</dbReference>